<reference evidence="1 2" key="1">
    <citation type="submission" date="2019-11" db="EMBL/GenBank/DDBJ databases">
        <title>Nocardia sp. nov. CT2-14 isolated from soil.</title>
        <authorList>
            <person name="Kanchanasin P."/>
            <person name="Tanasupawat S."/>
            <person name="Yuki M."/>
            <person name="Kudo T."/>
        </authorList>
    </citation>
    <scope>NUCLEOTIDE SEQUENCE [LARGE SCALE GENOMIC DNA]</scope>
    <source>
        <strain evidence="1 2">CT2-14</strain>
    </source>
</reference>
<comment type="caution">
    <text evidence="1">The sequence shown here is derived from an EMBL/GenBank/DDBJ whole genome shotgun (WGS) entry which is preliminary data.</text>
</comment>
<dbReference type="RefSeq" id="WP_154790686.1">
    <property type="nucleotide sequence ID" value="NZ_WMBB01000013.1"/>
</dbReference>
<keyword evidence="2" id="KW-1185">Reference proteome</keyword>
<dbReference type="Proteomes" id="UP000432464">
    <property type="component" value="Unassembled WGS sequence"/>
</dbReference>
<gene>
    <name evidence="1" type="ORF">GLP40_26340</name>
</gene>
<protein>
    <submittedName>
        <fullName evidence="1">Uncharacterized protein</fullName>
    </submittedName>
</protein>
<evidence type="ECO:0000313" key="2">
    <source>
        <dbReference type="Proteomes" id="UP000432464"/>
    </source>
</evidence>
<sequence>MQFERVAVGDWLRTQLGELCGQRGSGGGVGDGRGQRVEIVWISIVGFDSDAVCEFVDAGVEFGGFAIGGDPVGVCVAGGEQVGALFVAAGAQPVEMALKACRWRPVPQW</sequence>
<dbReference type="AlphaFoldDB" id="A0A6I3L767"/>
<name>A0A6I3L767_9NOCA</name>
<evidence type="ECO:0000313" key="1">
    <source>
        <dbReference type="EMBL" id="MTE16276.1"/>
    </source>
</evidence>
<accession>A0A6I3L767</accession>
<organism evidence="1 2">
    <name type="scientific">Nocardia aurantiaca</name>
    <dbReference type="NCBI Taxonomy" id="2675850"/>
    <lineage>
        <taxon>Bacteria</taxon>
        <taxon>Bacillati</taxon>
        <taxon>Actinomycetota</taxon>
        <taxon>Actinomycetes</taxon>
        <taxon>Mycobacteriales</taxon>
        <taxon>Nocardiaceae</taxon>
        <taxon>Nocardia</taxon>
    </lineage>
</organism>
<proteinExistence type="predicted"/>
<dbReference type="EMBL" id="WMBB01000013">
    <property type="protein sequence ID" value="MTE16276.1"/>
    <property type="molecule type" value="Genomic_DNA"/>
</dbReference>